<dbReference type="InterPro" id="IPR004161">
    <property type="entry name" value="EFTu-like_2"/>
</dbReference>
<dbReference type="CDD" id="cd03705">
    <property type="entry name" value="EF1_alpha_III"/>
    <property type="match status" value="1"/>
</dbReference>
<comment type="catalytic activity">
    <reaction evidence="10">
        <text>GTP + H2O = GDP + phosphate + H(+)</text>
        <dbReference type="Rhea" id="RHEA:19669"/>
        <dbReference type="ChEBI" id="CHEBI:15377"/>
        <dbReference type="ChEBI" id="CHEBI:15378"/>
        <dbReference type="ChEBI" id="CHEBI:37565"/>
        <dbReference type="ChEBI" id="CHEBI:43474"/>
        <dbReference type="ChEBI" id="CHEBI:58189"/>
        <dbReference type="EC" id="3.6.5.3"/>
    </reaction>
</comment>
<dbReference type="Gene3D" id="2.40.30.10">
    <property type="entry name" value="Translation factors"/>
    <property type="match status" value="2"/>
</dbReference>
<feature type="domain" description="Tr-type G" evidence="11">
    <location>
        <begin position="4"/>
        <end position="242"/>
    </location>
</feature>
<comment type="function">
    <text evidence="10">GTP hydrolase that promotes the GTP-dependent binding of aminoacyl-tRNA to the A-site of ribosomes during protein biosynthesis.</text>
</comment>
<dbReference type="SUPFAM" id="SSF50465">
    <property type="entry name" value="EF-Tu/eEF-1alpha/eIF2-gamma C-terminal domain"/>
    <property type="match status" value="1"/>
</dbReference>
<dbReference type="InterPro" id="IPR009001">
    <property type="entry name" value="Transl_elong_EF1A/Init_IF2_C"/>
</dbReference>
<dbReference type="FunFam" id="2.40.30.10:FF:000003">
    <property type="entry name" value="Elongation factor 1-alpha"/>
    <property type="match status" value="1"/>
</dbReference>
<keyword evidence="4 10" id="KW-0547">Nucleotide-binding</keyword>
<dbReference type="SUPFAM" id="SSF52540">
    <property type="entry name" value="P-loop containing nucleoside triphosphate hydrolases"/>
    <property type="match status" value="1"/>
</dbReference>
<dbReference type="InterPro" id="IPR000795">
    <property type="entry name" value="T_Tr_GTP-bd_dom"/>
</dbReference>
<dbReference type="EC" id="3.6.5.3" evidence="10"/>
<dbReference type="GO" id="GO:0003746">
    <property type="term" value="F:translation elongation factor activity"/>
    <property type="evidence" value="ECO:0007669"/>
    <property type="project" value="UniProtKB-UniRule"/>
</dbReference>
<sequence>MSTKPHLNVVIIGHVDHGKSTLIGHMPLMLGAVDEKTWKEVLEAAQKAGKESEKYAWILDRLKEERERGLTITLAYRKFETKKYYYTIIDAPGHRDFVKNMITGASQADVAILVVSAKKGEFEAGMSPEGQTREHILLAKTMGIDQMIIAISKMDITEPPYSEKRFMEIVEVLTKFLKAVGYKLDNVWIVPVSGWTGENLIEPSPNMAWWNEQKIAEIKKKYGLNGARTLLEALDCVKEPPKPIDKPLRIPISEVFVISGVGTVPVGRVESGVLKVGDTVVFMPPGVTGEVRSIEMHHQRIEKAVPGDNIGFNVRGVSKEQIRRGDVAGHLDAPPTVAEEFTARVMIVWHPTAIAPGYTPVIHAHTASIACRITEIVAKLDPRTGQVIEKNPPFIKMGDIAVVKFKPIKPMVIEKFSEFPQLGRFAMRDMGKTVGIGVVIDVKPMKVEIRKK</sequence>
<keyword evidence="5 10" id="KW-0251">Elongation factor</keyword>
<dbReference type="InterPro" id="IPR004539">
    <property type="entry name" value="Transl_elong_EF1A_euk/arc"/>
</dbReference>
<keyword evidence="7 10" id="KW-0460">Magnesium</keyword>
<evidence type="ECO:0000256" key="9">
    <source>
        <dbReference type="ARBA" id="ARBA00023134"/>
    </source>
</evidence>
<evidence type="ECO:0000256" key="1">
    <source>
        <dbReference type="ARBA" id="ARBA00004496"/>
    </source>
</evidence>
<protein>
    <recommendedName>
        <fullName evidence="10">Elongation factor 1-alpha</fullName>
        <shortName evidence="10">EF-1-alpha</shortName>
        <ecNumber evidence="10">3.6.5.3</ecNumber>
    </recommendedName>
    <alternativeName>
        <fullName evidence="10">Elongation factor Tu</fullName>
        <shortName evidence="10">EF-Tu</shortName>
    </alternativeName>
</protein>
<dbReference type="EMBL" id="DQTV01000113">
    <property type="protein sequence ID" value="HIP57541.1"/>
    <property type="molecule type" value="Genomic_DNA"/>
</dbReference>
<keyword evidence="6 10" id="KW-0378">Hydrolase</keyword>
<dbReference type="CDD" id="cd01883">
    <property type="entry name" value="EF1_alpha"/>
    <property type="match status" value="1"/>
</dbReference>
<dbReference type="PANTHER" id="PTHR23115">
    <property type="entry name" value="TRANSLATION FACTOR"/>
    <property type="match status" value="1"/>
</dbReference>
<evidence type="ECO:0000256" key="2">
    <source>
        <dbReference type="ARBA" id="ARBA00022490"/>
    </source>
</evidence>
<gene>
    <name evidence="10 12" type="primary">tuf</name>
    <name evidence="12" type="ORF">EYH02_05715</name>
</gene>
<dbReference type="HAMAP" id="MF_00118_A">
    <property type="entry name" value="EF_Tu_A"/>
    <property type="match status" value="1"/>
</dbReference>
<dbReference type="Pfam" id="PF03144">
    <property type="entry name" value="GTP_EFTU_D2"/>
    <property type="match status" value="1"/>
</dbReference>
<evidence type="ECO:0000256" key="7">
    <source>
        <dbReference type="ARBA" id="ARBA00022842"/>
    </source>
</evidence>
<feature type="binding site" evidence="10">
    <location>
        <begin position="90"/>
        <end position="94"/>
    </location>
    <ligand>
        <name>GTP</name>
        <dbReference type="ChEBI" id="CHEBI:37565"/>
    </ligand>
</feature>
<accession>A0A832Z162</accession>
<dbReference type="FunFam" id="2.40.30.10:FF:000005">
    <property type="entry name" value="Elongation factor 1-alpha"/>
    <property type="match status" value="1"/>
</dbReference>
<dbReference type="AlphaFoldDB" id="A0A832Z162"/>
<proteinExistence type="inferred from homology"/>
<keyword evidence="9 10" id="KW-0342">GTP-binding</keyword>
<dbReference type="Proteomes" id="UP000605805">
    <property type="component" value="Unassembled WGS sequence"/>
</dbReference>
<evidence type="ECO:0000313" key="12">
    <source>
        <dbReference type="EMBL" id="HIP57541.1"/>
    </source>
</evidence>
<evidence type="ECO:0000256" key="4">
    <source>
        <dbReference type="ARBA" id="ARBA00022741"/>
    </source>
</evidence>
<dbReference type="InterPro" id="IPR009000">
    <property type="entry name" value="Transl_B-barrel_sf"/>
</dbReference>
<dbReference type="FunFam" id="3.40.50.300:FF:000255">
    <property type="entry name" value="Elongation factor 1-alpha"/>
    <property type="match status" value="1"/>
</dbReference>
<evidence type="ECO:0000256" key="10">
    <source>
        <dbReference type="HAMAP-Rule" id="MF_00118"/>
    </source>
</evidence>
<dbReference type="Pfam" id="PF22594">
    <property type="entry name" value="GTP-eEF1A_C"/>
    <property type="match status" value="1"/>
</dbReference>
<dbReference type="CDD" id="cd03693">
    <property type="entry name" value="EF1_alpha_II"/>
    <property type="match status" value="1"/>
</dbReference>
<comment type="subcellular location">
    <subcellularLocation>
        <location evidence="1 10">Cytoplasm</location>
    </subcellularLocation>
</comment>
<keyword evidence="2 10" id="KW-0963">Cytoplasm</keyword>
<comment type="caution">
    <text evidence="12">The sequence shown here is derived from an EMBL/GenBank/DDBJ whole genome shotgun (WGS) entry which is preliminary data.</text>
</comment>
<evidence type="ECO:0000256" key="6">
    <source>
        <dbReference type="ARBA" id="ARBA00022801"/>
    </source>
</evidence>
<dbReference type="GO" id="GO:0005525">
    <property type="term" value="F:GTP binding"/>
    <property type="evidence" value="ECO:0007669"/>
    <property type="project" value="UniProtKB-UniRule"/>
</dbReference>
<dbReference type="InterPro" id="IPR050100">
    <property type="entry name" value="TRAFAC_GTPase_members"/>
</dbReference>
<dbReference type="PROSITE" id="PS51722">
    <property type="entry name" value="G_TR_2"/>
    <property type="match status" value="1"/>
</dbReference>
<evidence type="ECO:0000256" key="5">
    <source>
        <dbReference type="ARBA" id="ARBA00022768"/>
    </source>
</evidence>
<dbReference type="InterPro" id="IPR054696">
    <property type="entry name" value="GTP-eEF1A_C"/>
</dbReference>
<dbReference type="GO" id="GO:0005737">
    <property type="term" value="C:cytoplasm"/>
    <property type="evidence" value="ECO:0007669"/>
    <property type="project" value="UniProtKB-SubCell"/>
</dbReference>
<dbReference type="GO" id="GO:0003924">
    <property type="term" value="F:GTPase activity"/>
    <property type="evidence" value="ECO:0007669"/>
    <property type="project" value="UniProtKB-UniRule"/>
</dbReference>
<comment type="caution">
    <text evidence="10">Lacks conserved residue(s) required for the propagation of feature annotation.</text>
</comment>
<dbReference type="SUPFAM" id="SSF50447">
    <property type="entry name" value="Translation proteins"/>
    <property type="match status" value="1"/>
</dbReference>
<dbReference type="GO" id="GO:0000287">
    <property type="term" value="F:magnesium ion binding"/>
    <property type="evidence" value="ECO:0007669"/>
    <property type="project" value="UniProtKB-UniRule"/>
</dbReference>
<evidence type="ECO:0000313" key="13">
    <source>
        <dbReference type="Proteomes" id="UP000605805"/>
    </source>
</evidence>
<organism evidence="12 13">
    <name type="scientific">Ignisphaera aggregans</name>
    <dbReference type="NCBI Taxonomy" id="334771"/>
    <lineage>
        <taxon>Archaea</taxon>
        <taxon>Thermoproteota</taxon>
        <taxon>Thermoprotei</taxon>
        <taxon>Desulfurococcales</taxon>
        <taxon>Desulfurococcaceae</taxon>
        <taxon>Ignisphaera</taxon>
    </lineage>
</organism>
<name>A0A832Z162_9CREN</name>
<feature type="binding site" evidence="10">
    <location>
        <position position="20"/>
    </location>
    <ligand>
        <name>Mg(2+)</name>
        <dbReference type="ChEBI" id="CHEBI:18420"/>
    </ligand>
</feature>
<dbReference type="Gene3D" id="3.40.50.300">
    <property type="entry name" value="P-loop containing nucleotide triphosphate hydrolases"/>
    <property type="match status" value="1"/>
</dbReference>
<dbReference type="InterPro" id="IPR027417">
    <property type="entry name" value="P-loop_NTPase"/>
</dbReference>
<feature type="binding site" evidence="10">
    <location>
        <begin position="13"/>
        <end position="20"/>
    </location>
    <ligand>
        <name>GTP</name>
        <dbReference type="ChEBI" id="CHEBI:37565"/>
    </ligand>
</feature>
<evidence type="ECO:0000259" key="11">
    <source>
        <dbReference type="PROSITE" id="PS51722"/>
    </source>
</evidence>
<comment type="similarity">
    <text evidence="10">Belongs to the TRAFAC class translation factor GTPase superfamily. Classic translation factor GTPase family. EF-Tu/EF-1A subfamily.</text>
</comment>
<keyword evidence="8 10" id="KW-0648">Protein biosynthesis</keyword>
<dbReference type="Pfam" id="PF00009">
    <property type="entry name" value="GTP_EFTU"/>
    <property type="match status" value="1"/>
</dbReference>
<evidence type="ECO:0000256" key="8">
    <source>
        <dbReference type="ARBA" id="ARBA00022917"/>
    </source>
</evidence>
<dbReference type="NCBIfam" id="NF008969">
    <property type="entry name" value="PRK12317.1"/>
    <property type="match status" value="1"/>
</dbReference>
<reference evidence="12" key="1">
    <citation type="journal article" date="2020" name="ISME J.">
        <title>Gammaproteobacteria mediating utilization of methyl-, sulfur- and petroleum organic compounds in deep ocean hydrothermal plumes.</title>
        <authorList>
            <person name="Zhou Z."/>
            <person name="Liu Y."/>
            <person name="Pan J."/>
            <person name="Cron B.R."/>
            <person name="Toner B.M."/>
            <person name="Anantharaman K."/>
            <person name="Breier J.A."/>
            <person name="Dick G.J."/>
            <person name="Li M."/>
        </authorList>
    </citation>
    <scope>NUCLEOTIDE SEQUENCE</scope>
    <source>
        <strain evidence="12">SZUA-1435</strain>
    </source>
</reference>
<evidence type="ECO:0000256" key="3">
    <source>
        <dbReference type="ARBA" id="ARBA00022723"/>
    </source>
</evidence>
<keyword evidence="3 10" id="KW-0479">Metal-binding</keyword>
<dbReference type="NCBIfam" id="TIGR00483">
    <property type="entry name" value="EF-1_alpha"/>
    <property type="match status" value="1"/>
</dbReference>
<dbReference type="PRINTS" id="PR00315">
    <property type="entry name" value="ELONGATNFCT"/>
</dbReference>